<dbReference type="VEuPathDB" id="CryptoDB:Cvel_12313"/>
<dbReference type="AlphaFoldDB" id="A0A0G4IA03"/>
<organism evidence="1">
    <name type="scientific">Chromera velia CCMP2878</name>
    <dbReference type="NCBI Taxonomy" id="1169474"/>
    <lineage>
        <taxon>Eukaryota</taxon>
        <taxon>Sar</taxon>
        <taxon>Alveolata</taxon>
        <taxon>Colpodellida</taxon>
        <taxon>Chromeraceae</taxon>
        <taxon>Chromera</taxon>
    </lineage>
</organism>
<dbReference type="PhylomeDB" id="A0A0G4IA03"/>
<proteinExistence type="predicted"/>
<reference evidence="1" key="1">
    <citation type="submission" date="2014-11" db="EMBL/GenBank/DDBJ databases">
        <authorList>
            <person name="Otto D Thomas"/>
            <person name="Naeem Raeece"/>
        </authorList>
    </citation>
    <scope>NUCLEOTIDE SEQUENCE</scope>
</reference>
<dbReference type="EMBL" id="CDMZ01005733">
    <property type="protein sequence ID" value="CEM53867.1"/>
    <property type="molecule type" value="Genomic_DNA"/>
</dbReference>
<evidence type="ECO:0000313" key="1">
    <source>
        <dbReference type="EMBL" id="CEM53867.1"/>
    </source>
</evidence>
<gene>
    <name evidence="1" type="ORF">Cvel_12313</name>
</gene>
<protein>
    <submittedName>
        <fullName evidence="1">Uncharacterized protein</fullName>
    </submittedName>
</protein>
<name>A0A0G4IA03_9ALVE</name>
<sequence length="345" mass="37881">MTSKDSELLNALIASGLLGLRGFWKLSSVSKELLSRRDDSTAFGIASVLSGFSSLREREEVWSLIEDSIRRDEVTSLQQVLALKGVAGRYPFLLRQTIDKYPSSRKCTKILIGRGATPLCSEVPCDPSTPTTVTLTAEHATDMLQHGVLPKDSWAIPFDSIPGTAYSTYIPLPSAILVSKVRQGTAGAFDLIGAFLEAGARVDVCGWHRSRSTDSGPFRWSCGRSLLHTMVMSVSCVESGEDETRPHILETRQKGLALLRRIASASKDAGCLDWKMLYTLWEHFKVPGVQFPECTALGLACLYRDAGMVRELVQVTERAERRDLLFLLFATDAQAAALVCTLATY</sequence>
<accession>A0A0G4IA03</accession>